<comment type="caution">
    <text evidence="1">The sequence shown here is derived from an EMBL/GenBank/DDBJ whole genome shotgun (WGS) entry which is preliminary data.</text>
</comment>
<dbReference type="SUPFAM" id="SSF56672">
    <property type="entry name" value="DNA/RNA polymerases"/>
    <property type="match status" value="1"/>
</dbReference>
<reference evidence="1 2" key="1">
    <citation type="journal article" date="2018" name="Front. Plant Sci.">
        <title>Red Clover (Trifolium pratense) and Zigzag Clover (T. medium) - A Picture of Genomic Similarities and Differences.</title>
        <authorList>
            <person name="Dluhosova J."/>
            <person name="Istvanek J."/>
            <person name="Nedelnik J."/>
            <person name="Repkova J."/>
        </authorList>
    </citation>
    <scope>NUCLEOTIDE SEQUENCE [LARGE SCALE GENOMIC DNA]</scope>
    <source>
        <strain evidence="2">cv. 10/8</strain>
        <tissue evidence="1">Leaf</tissue>
    </source>
</reference>
<name>A0A392RIB1_9FABA</name>
<protein>
    <submittedName>
        <fullName evidence="1">Putative ribonuclease H protein</fullName>
    </submittedName>
</protein>
<accession>A0A392RIB1</accession>
<dbReference type="PANTHER" id="PTHR46890:SF48">
    <property type="entry name" value="RNA-DIRECTED DNA POLYMERASE"/>
    <property type="match status" value="1"/>
</dbReference>
<dbReference type="InterPro" id="IPR043502">
    <property type="entry name" value="DNA/RNA_pol_sf"/>
</dbReference>
<dbReference type="Proteomes" id="UP000265520">
    <property type="component" value="Unassembled WGS sequence"/>
</dbReference>
<evidence type="ECO:0000313" key="2">
    <source>
        <dbReference type="Proteomes" id="UP000265520"/>
    </source>
</evidence>
<keyword evidence="2" id="KW-1185">Reference proteome</keyword>
<dbReference type="InterPro" id="IPR052343">
    <property type="entry name" value="Retrotransposon-Effector_Assoc"/>
</dbReference>
<evidence type="ECO:0000313" key="1">
    <source>
        <dbReference type="EMBL" id="MCI35979.1"/>
    </source>
</evidence>
<proteinExistence type="predicted"/>
<dbReference type="AlphaFoldDB" id="A0A392RIB1"/>
<dbReference type="PANTHER" id="PTHR46890">
    <property type="entry name" value="NON-LTR RETROLELEMENT REVERSE TRANSCRIPTASE-LIKE PROTEIN-RELATED"/>
    <property type="match status" value="1"/>
</dbReference>
<sequence length="112" mass="12457">MYQDLSASFTREEVTQAIMDMKALAAPGPDGLPALFYHNYWDIVGEDIINMALNVLNHNGDPSPYNSTFICLIPKIPTPSTPSDFRPISLCNVTLKIITKTLANRIKHILPD</sequence>
<organism evidence="1 2">
    <name type="scientific">Trifolium medium</name>
    <dbReference type="NCBI Taxonomy" id="97028"/>
    <lineage>
        <taxon>Eukaryota</taxon>
        <taxon>Viridiplantae</taxon>
        <taxon>Streptophyta</taxon>
        <taxon>Embryophyta</taxon>
        <taxon>Tracheophyta</taxon>
        <taxon>Spermatophyta</taxon>
        <taxon>Magnoliopsida</taxon>
        <taxon>eudicotyledons</taxon>
        <taxon>Gunneridae</taxon>
        <taxon>Pentapetalae</taxon>
        <taxon>rosids</taxon>
        <taxon>fabids</taxon>
        <taxon>Fabales</taxon>
        <taxon>Fabaceae</taxon>
        <taxon>Papilionoideae</taxon>
        <taxon>50 kb inversion clade</taxon>
        <taxon>NPAAA clade</taxon>
        <taxon>Hologalegina</taxon>
        <taxon>IRL clade</taxon>
        <taxon>Trifolieae</taxon>
        <taxon>Trifolium</taxon>
    </lineage>
</organism>
<feature type="non-terminal residue" evidence="1">
    <location>
        <position position="112"/>
    </location>
</feature>
<dbReference type="EMBL" id="LXQA010228972">
    <property type="protein sequence ID" value="MCI35979.1"/>
    <property type="molecule type" value="Genomic_DNA"/>
</dbReference>